<proteinExistence type="predicted"/>
<dbReference type="OrthoDB" id="10689942at2759"/>
<protein>
    <submittedName>
        <fullName evidence="2">Uncharacterized protein</fullName>
    </submittedName>
</protein>
<evidence type="ECO:0000256" key="1">
    <source>
        <dbReference type="SAM" id="MobiDB-lite"/>
    </source>
</evidence>
<sequence>MSQTSNNTLWRKKVQHGFILIGALKGPQRRGSELINDLCCCTWQAVSPGLDPSTPPTGDGAFGLTKSSKAPEGPSEKEVSRLMIGVSASWHIDGRQRNFSEG</sequence>
<dbReference type="EMBL" id="LFZO01000047">
    <property type="protein sequence ID" value="KXT15980.1"/>
    <property type="molecule type" value="Genomic_DNA"/>
</dbReference>
<evidence type="ECO:0000313" key="3">
    <source>
        <dbReference type="Proteomes" id="UP000073492"/>
    </source>
</evidence>
<accession>A0A139IMT8</accession>
<reference evidence="2 3" key="1">
    <citation type="submission" date="2015-07" db="EMBL/GenBank/DDBJ databases">
        <title>Comparative genomics of the Sigatoka disease complex on banana suggests a link between parallel evolutionary changes in Pseudocercospora fijiensis and Pseudocercospora eumusae and increased virulence on the banana host.</title>
        <authorList>
            <person name="Chang T.-C."/>
            <person name="Salvucci A."/>
            <person name="Crous P.W."/>
            <person name="Stergiopoulos I."/>
        </authorList>
    </citation>
    <scope>NUCLEOTIDE SEQUENCE [LARGE SCALE GENOMIC DNA]</scope>
    <source>
        <strain evidence="2 3">CBS 116634</strain>
    </source>
</reference>
<dbReference type="AlphaFoldDB" id="A0A139IMT8"/>
<gene>
    <name evidence="2" type="ORF">AC579_1462</name>
</gene>
<feature type="region of interest" description="Disordered" evidence="1">
    <location>
        <begin position="50"/>
        <end position="78"/>
    </location>
</feature>
<name>A0A139IMT8_9PEZI</name>
<comment type="caution">
    <text evidence="2">The sequence shown here is derived from an EMBL/GenBank/DDBJ whole genome shotgun (WGS) entry which is preliminary data.</text>
</comment>
<dbReference type="Proteomes" id="UP000073492">
    <property type="component" value="Unassembled WGS sequence"/>
</dbReference>
<evidence type="ECO:0000313" key="2">
    <source>
        <dbReference type="EMBL" id="KXT15980.1"/>
    </source>
</evidence>
<organism evidence="2 3">
    <name type="scientific">Pseudocercospora musae</name>
    <dbReference type="NCBI Taxonomy" id="113226"/>
    <lineage>
        <taxon>Eukaryota</taxon>
        <taxon>Fungi</taxon>
        <taxon>Dikarya</taxon>
        <taxon>Ascomycota</taxon>
        <taxon>Pezizomycotina</taxon>
        <taxon>Dothideomycetes</taxon>
        <taxon>Dothideomycetidae</taxon>
        <taxon>Mycosphaerellales</taxon>
        <taxon>Mycosphaerellaceae</taxon>
        <taxon>Pseudocercospora</taxon>
    </lineage>
</organism>
<keyword evidence="3" id="KW-1185">Reference proteome</keyword>